<dbReference type="AlphaFoldDB" id="A0AAD6LVR6"/>
<protein>
    <submittedName>
        <fullName evidence="2">Uncharacterized protein</fullName>
    </submittedName>
</protein>
<dbReference type="EMBL" id="JAQIZT010000013">
    <property type="protein sequence ID" value="KAJ6974052.1"/>
    <property type="molecule type" value="Genomic_DNA"/>
</dbReference>
<organism evidence="2 3">
    <name type="scientific">Populus alba x Populus x berolinensis</name>
    <dbReference type="NCBI Taxonomy" id="444605"/>
    <lineage>
        <taxon>Eukaryota</taxon>
        <taxon>Viridiplantae</taxon>
        <taxon>Streptophyta</taxon>
        <taxon>Embryophyta</taxon>
        <taxon>Tracheophyta</taxon>
        <taxon>Spermatophyta</taxon>
        <taxon>Magnoliopsida</taxon>
        <taxon>eudicotyledons</taxon>
        <taxon>Gunneridae</taxon>
        <taxon>Pentapetalae</taxon>
        <taxon>rosids</taxon>
        <taxon>fabids</taxon>
        <taxon>Malpighiales</taxon>
        <taxon>Salicaceae</taxon>
        <taxon>Saliceae</taxon>
        <taxon>Populus</taxon>
    </lineage>
</organism>
<keyword evidence="3" id="KW-1185">Reference proteome</keyword>
<evidence type="ECO:0000256" key="1">
    <source>
        <dbReference type="SAM" id="Phobius"/>
    </source>
</evidence>
<feature type="transmembrane region" description="Helical" evidence="1">
    <location>
        <begin position="22"/>
        <end position="45"/>
    </location>
</feature>
<keyword evidence="1" id="KW-0812">Transmembrane</keyword>
<dbReference type="Proteomes" id="UP001164929">
    <property type="component" value="Chromosome 13"/>
</dbReference>
<accession>A0AAD6LVR6</accession>
<evidence type="ECO:0000313" key="2">
    <source>
        <dbReference type="EMBL" id="KAJ6974052.1"/>
    </source>
</evidence>
<evidence type="ECO:0000313" key="3">
    <source>
        <dbReference type="Proteomes" id="UP001164929"/>
    </source>
</evidence>
<keyword evidence="1" id="KW-1133">Transmembrane helix</keyword>
<dbReference type="InterPro" id="IPR036259">
    <property type="entry name" value="MFS_trans_sf"/>
</dbReference>
<dbReference type="Gene3D" id="1.20.1250.20">
    <property type="entry name" value="MFS general substrate transporter like domains"/>
    <property type="match status" value="1"/>
</dbReference>
<proteinExistence type="predicted"/>
<keyword evidence="1" id="KW-0472">Membrane</keyword>
<name>A0AAD6LVR6_9ROSI</name>
<comment type="caution">
    <text evidence="2">The sequence shown here is derived from an EMBL/GenBank/DDBJ whole genome shotgun (WGS) entry which is preliminary data.</text>
</comment>
<sequence length="52" mass="5842">MFTLVGLLDFFYNEEPSSMKSLSTSISCLSLSFGYFLSNVFVNLINAIHQKS</sequence>
<gene>
    <name evidence="2" type="ORF">NC653_030191</name>
</gene>
<reference evidence="2" key="1">
    <citation type="journal article" date="2023" name="Mol. Ecol. Resour.">
        <title>Chromosome-level genome assembly of a triploid poplar Populus alba 'Berolinensis'.</title>
        <authorList>
            <person name="Chen S."/>
            <person name="Yu Y."/>
            <person name="Wang X."/>
            <person name="Wang S."/>
            <person name="Zhang T."/>
            <person name="Zhou Y."/>
            <person name="He R."/>
            <person name="Meng N."/>
            <person name="Wang Y."/>
            <person name="Liu W."/>
            <person name="Liu Z."/>
            <person name="Liu J."/>
            <person name="Guo Q."/>
            <person name="Huang H."/>
            <person name="Sederoff R.R."/>
            <person name="Wang G."/>
            <person name="Qu G."/>
            <person name="Chen S."/>
        </authorList>
    </citation>
    <scope>NUCLEOTIDE SEQUENCE</scope>
    <source>
        <strain evidence="2">SC-2020</strain>
    </source>
</reference>